<dbReference type="Gene3D" id="3.30.450.20">
    <property type="entry name" value="PAS domain"/>
    <property type="match status" value="1"/>
</dbReference>
<protein>
    <submittedName>
        <fullName evidence="5">EAL domain-containing protein</fullName>
    </submittedName>
</protein>
<keyword evidence="2" id="KW-0472">Membrane</keyword>
<dbReference type="RefSeq" id="WP_248681831.1">
    <property type="nucleotide sequence ID" value="NZ_JALPRY010000004.1"/>
</dbReference>
<keyword evidence="2" id="KW-0812">Transmembrane</keyword>
<dbReference type="InterPro" id="IPR052155">
    <property type="entry name" value="Biofilm_reg_signaling"/>
</dbReference>
<sequence>MKENEANTLATDVYLSFVTSLFGNRGTLWTGVVVHVWWCLVVFHYSSARFYLVFAAGFIAVFAYRMYVFQRFDKADKTTITGKQIASWELQNVVGAFLAALLLGTASGYALIVLVNPFVGFTCIAMTLGSMMSIVGRNYGSRIAVDLQTLGCTGPILIACLFTENIHLVLMALLLIPFGLTTRSMANGVREFLYENVVASRQMTIIASRFDTALKTVAHGVVMLDSKGRVEVINRQALDLLSLGRSADVKDRVLAELLPKSPRNLSGANLARITALIDGSQQRALLQVADEQHLEFSASRRADGGVVLVFEDVSARVAAEQQILHMVRFDSLTGLPNRNHFAELAEERLKGRDDALAAFAVFNVDGFKHVNDVRGHVVGDRLLSMIAERLRALEAPNMLAGRLVGDEFAVLLLGDDCAHDLEQQMRELHEELQGGYQVDELRLPVSLNSGCVILPSRDFAMENCQIKADLALNHAKSVGNGTLTVFRPEMDAQYIAEQKLRTDLRHAVEHGGLHIVYQPMYKPDGSSIECCEALVRWRHPERGMVGPNIFIPMAEDMGIVSAISRFVIEQACRDCAAWPEPLAVSVNLSIQDLRNSDILAFVADVLERNGLSPKRLHLEVTESVFMDEPVSVSAILNQFRATGVTVAIDDFGTGFSSLSYLDTLPLDIVKIDRAFIRNVAEDERKRKLLRGIVNLSRDLGLRIVVEGVETQEQLSLINARGFADLVQGYVFSMPVAPEEIDELLNGSLRGGKRSRLTSRNKTDMPGPLMAAAG</sequence>
<dbReference type="Pfam" id="PF00990">
    <property type="entry name" value="GGDEF"/>
    <property type="match status" value="1"/>
</dbReference>
<dbReference type="InterPro" id="IPR035919">
    <property type="entry name" value="EAL_sf"/>
</dbReference>
<feature type="transmembrane region" description="Helical" evidence="2">
    <location>
        <begin position="90"/>
        <end position="112"/>
    </location>
</feature>
<proteinExistence type="predicted"/>
<evidence type="ECO:0000256" key="1">
    <source>
        <dbReference type="SAM" id="MobiDB-lite"/>
    </source>
</evidence>
<dbReference type="Gene3D" id="3.20.20.450">
    <property type="entry name" value="EAL domain"/>
    <property type="match status" value="1"/>
</dbReference>
<feature type="domain" description="GGDEF" evidence="4">
    <location>
        <begin position="355"/>
        <end position="488"/>
    </location>
</feature>
<feature type="transmembrane region" description="Helical" evidence="2">
    <location>
        <begin position="51"/>
        <end position="69"/>
    </location>
</feature>
<gene>
    <name evidence="5" type="ORF">M0654_03360</name>
</gene>
<dbReference type="InterPro" id="IPR029787">
    <property type="entry name" value="Nucleotide_cyclase"/>
</dbReference>
<dbReference type="PROSITE" id="PS50883">
    <property type="entry name" value="EAL"/>
    <property type="match status" value="1"/>
</dbReference>
<organism evidence="5 6">
    <name type="scientific">Neorhizobium turbinariae</name>
    <dbReference type="NCBI Taxonomy" id="2937795"/>
    <lineage>
        <taxon>Bacteria</taxon>
        <taxon>Pseudomonadati</taxon>
        <taxon>Pseudomonadota</taxon>
        <taxon>Alphaproteobacteria</taxon>
        <taxon>Hyphomicrobiales</taxon>
        <taxon>Rhizobiaceae</taxon>
        <taxon>Rhizobium/Agrobacterium group</taxon>
        <taxon>Neorhizobium</taxon>
    </lineage>
</organism>
<dbReference type="CDD" id="cd01948">
    <property type="entry name" value="EAL"/>
    <property type="match status" value="1"/>
</dbReference>
<dbReference type="InterPro" id="IPR001633">
    <property type="entry name" value="EAL_dom"/>
</dbReference>
<feature type="domain" description="EAL" evidence="3">
    <location>
        <begin position="497"/>
        <end position="748"/>
    </location>
</feature>
<dbReference type="SMART" id="SM00052">
    <property type="entry name" value="EAL"/>
    <property type="match status" value="1"/>
</dbReference>
<dbReference type="InterPro" id="IPR000160">
    <property type="entry name" value="GGDEF_dom"/>
</dbReference>
<dbReference type="Pfam" id="PF00563">
    <property type="entry name" value="EAL"/>
    <property type="match status" value="1"/>
</dbReference>
<dbReference type="PROSITE" id="PS50887">
    <property type="entry name" value="GGDEF"/>
    <property type="match status" value="1"/>
</dbReference>
<evidence type="ECO:0000259" key="4">
    <source>
        <dbReference type="PROSITE" id="PS50887"/>
    </source>
</evidence>
<dbReference type="Proteomes" id="UP001202827">
    <property type="component" value="Unassembled WGS sequence"/>
</dbReference>
<accession>A0ABT0IME0</accession>
<dbReference type="EMBL" id="JALPRY010000004">
    <property type="protein sequence ID" value="MCK8779016.1"/>
    <property type="molecule type" value="Genomic_DNA"/>
</dbReference>
<feature type="transmembrane region" description="Helical" evidence="2">
    <location>
        <begin position="118"/>
        <end position="135"/>
    </location>
</feature>
<reference evidence="5 6" key="1">
    <citation type="submission" date="2022-04" db="EMBL/GenBank/DDBJ databases">
        <title>Rhizobium coralii sp. nov., isolated from coral Turbinaria peltata.</title>
        <authorList>
            <person name="Sun H."/>
        </authorList>
    </citation>
    <scope>NUCLEOTIDE SEQUENCE [LARGE SCALE GENOMIC DNA]</scope>
    <source>
        <strain evidence="5 6">NTR19</strain>
    </source>
</reference>
<keyword evidence="6" id="KW-1185">Reference proteome</keyword>
<dbReference type="SMART" id="SM00267">
    <property type="entry name" value="GGDEF"/>
    <property type="match status" value="1"/>
</dbReference>
<dbReference type="InterPro" id="IPR043128">
    <property type="entry name" value="Rev_trsase/Diguanyl_cyclase"/>
</dbReference>
<feature type="transmembrane region" description="Helical" evidence="2">
    <location>
        <begin position="156"/>
        <end position="180"/>
    </location>
</feature>
<feature type="region of interest" description="Disordered" evidence="1">
    <location>
        <begin position="751"/>
        <end position="773"/>
    </location>
</feature>
<dbReference type="SUPFAM" id="SSF141868">
    <property type="entry name" value="EAL domain-like"/>
    <property type="match status" value="1"/>
</dbReference>
<evidence type="ECO:0000259" key="3">
    <source>
        <dbReference type="PROSITE" id="PS50883"/>
    </source>
</evidence>
<evidence type="ECO:0000313" key="5">
    <source>
        <dbReference type="EMBL" id="MCK8779016.1"/>
    </source>
</evidence>
<keyword evidence="2" id="KW-1133">Transmembrane helix</keyword>
<evidence type="ECO:0000313" key="6">
    <source>
        <dbReference type="Proteomes" id="UP001202827"/>
    </source>
</evidence>
<name>A0ABT0IME0_9HYPH</name>
<dbReference type="Gene3D" id="3.30.70.270">
    <property type="match status" value="1"/>
</dbReference>
<dbReference type="SUPFAM" id="SSF55073">
    <property type="entry name" value="Nucleotide cyclase"/>
    <property type="match status" value="1"/>
</dbReference>
<dbReference type="PANTHER" id="PTHR44757:SF2">
    <property type="entry name" value="BIOFILM ARCHITECTURE MAINTENANCE PROTEIN MBAA"/>
    <property type="match status" value="1"/>
</dbReference>
<dbReference type="PANTHER" id="PTHR44757">
    <property type="entry name" value="DIGUANYLATE CYCLASE DGCP"/>
    <property type="match status" value="1"/>
</dbReference>
<dbReference type="CDD" id="cd01949">
    <property type="entry name" value="GGDEF"/>
    <property type="match status" value="1"/>
</dbReference>
<dbReference type="NCBIfam" id="TIGR00254">
    <property type="entry name" value="GGDEF"/>
    <property type="match status" value="1"/>
</dbReference>
<comment type="caution">
    <text evidence="5">The sequence shown here is derived from an EMBL/GenBank/DDBJ whole genome shotgun (WGS) entry which is preliminary data.</text>
</comment>
<evidence type="ECO:0000256" key="2">
    <source>
        <dbReference type="SAM" id="Phobius"/>
    </source>
</evidence>
<dbReference type="Pfam" id="PF12860">
    <property type="entry name" value="PAS_7"/>
    <property type="match status" value="1"/>
</dbReference>